<dbReference type="InterPro" id="IPR028098">
    <property type="entry name" value="Glyco_trans_4-like_N"/>
</dbReference>
<accession>A0A0E3S9B6</accession>
<gene>
    <name evidence="4" type="ORF">MSHOH_0778</name>
</gene>
<dbReference type="OrthoDB" id="132546at2157"/>
<evidence type="ECO:0000259" key="2">
    <source>
        <dbReference type="Pfam" id="PF00534"/>
    </source>
</evidence>
<feature type="domain" description="Glycosyltransferase subfamily 4-like N-terminal" evidence="3">
    <location>
        <begin position="18"/>
        <end position="177"/>
    </location>
</feature>
<dbReference type="Gene3D" id="3.40.50.2000">
    <property type="entry name" value="Glycogen Phosphorylase B"/>
    <property type="match status" value="2"/>
</dbReference>
<dbReference type="InterPro" id="IPR001296">
    <property type="entry name" value="Glyco_trans_1"/>
</dbReference>
<dbReference type="CDD" id="cd03809">
    <property type="entry name" value="GT4_MtfB-like"/>
    <property type="match status" value="1"/>
</dbReference>
<reference evidence="4 5" key="1">
    <citation type="submission" date="2014-07" db="EMBL/GenBank/DDBJ databases">
        <title>Methanogenic archaea and the global carbon cycle.</title>
        <authorList>
            <person name="Henriksen J.R."/>
            <person name="Luke J."/>
            <person name="Reinhart S."/>
            <person name="Benedict M.N."/>
            <person name="Youngblut N.D."/>
            <person name="Metcalf M.E."/>
            <person name="Whitaker R.J."/>
            <person name="Metcalf W.W."/>
        </authorList>
    </citation>
    <scope>NUCLEOTIDE SEQUENCE [LARGE SCALE GENOMIC DNA]</scope>
    <source>
        <strain evidence="4 5">HB-1</strain>
    </source>
</reference>
<dbReference type="KEGG" id="mhor:MSHOH_0778"/>
<dbReference type="STRING" id="1434110.MSHOH_0778"/>
<evidence type="ECO:0000313" key="5">
    <source>
        <dbReference type="Proteomes" id="UP000033101"/>
    </source>
</evidence>
<dbReference type="SUPFAM" id="SSF53756">
    <property type="entry name" value="UDP-Glycosyltransferase/glycogen phosphorylase"/>
    <property type="match status" value="1"/>
</dbReference>
<evidence type="ECO:0000256" key="1">
    <source>
        <dbReference type="ARBA" id="ARBA00022679"/>
    </source>
</evidence>
<dbReference type="GeneID" id="24829932"/>
<dbReference type="Pfam" id="PF13439">
    <property type="entry name" value="Glyco_transf_4"/>
    <property type="match status" value="1"/>
</dbReference>
<dbReference type="GO" id="GO:0016757">
    <property type="term" value="F:glycosyltransferase activity"/>
    <property type="evidence" value="ECO:0007669"/>
    <property type="project" value="InterPro"/>
</dbReference>
<protein>
    <submittedName>
        <fullName evidence="4">Glycosyl transferase group 1</fullName>
    </submittedName>
</protein>
<dbReference type="HOGENOM" id="CLU_009583_27_5_2"/>
<evidence type="ECO:0000259" key="3">
    <source>
        <dbReference type="Pfam" id="PF13439"/>
    </source>
</evidence>
<dbReference type="RefSeq" id="WP_048137598.1">
    <property type="nucleotide sequence ID" value="NZ_CP009516.1"/>
</dbReference>
<name>A0A0E3S9B6_9EURY</name>
<dbReference type="EMBL" id="CP009516">
    <property type="protein sequence ID" value="AKB77261.1"/>
    <property type="molecule type" value="Genomic_DNA"/>
</dbReference>
<dbReference type="AlphaFoldDB" id="A0A0E3S9B6"/>
<evidence type="ECO:0000313" key="4">
    <source>
        <dbReference type="EMBL" id="AKB77261.1"/>
    </source>
</evidence>
<dbReference type="PANTHER" id="PTHR46401">
    <property type="entry name" value="GLYCOSYLTRANSFERASE WBBK-RELATED"/>
    <property type="match status" value="1"/>
</dbReference>
<sequence>MKIAFLATRITKYDAISNYSVDMLKKLSDSHHVDLYTFVTQTEIPVKVAQYNYTDIKDHNLKSVILSFTKIHSLTKKFSDYDLLILCSPDIPVLLSAHRARRFNPDLKIIWDFHGITPLKYLYFKDKVLNFFRRPGFIQSMKQSDLILVRSEYIKKELEPYIKPEMIKVISFGINLDPFKNTDPAEIKLKFNLSNHLVLLYVGRLVPHKCVDTLIKVIHELDENFMLIIVGDGIERDKLKNLASSLNVLDKVIFTGKVSDNDLPKYYASSDAFVTASLHEGFCVPIIESFASGKPAVVPDRAAMPEVVADGGLIYDGSMEDFLLKLRSLKDPEVLKTINERVNQINKKYDITKVSEEYLETIEKVMDGFK</sequence>
<keyword evidence="5" id="KW-1185">Reference proteome</keyword>
<organism evidence="4 5">
    <name type="scientific">Methanosarcina horonobensis HB-1 = JCM 15518</name>
    <dbReference type="NCBI Taxonomy" id="1434110"/>
    <lineage>
        <taxon>Archaea</taxon>
        <taxon>Methanobacteriati</taxon>
        <taxon>Methanobacteriota</taxon>
        <taxon>Stenosarchaea group</taxon>
        <taxon>Methanomicrobia</taxon>
        <taxon>Methanosarcinales</taxon>
        <taxon>Methanosarcinaceae</taxon>
        <taxon>Methanosarcina</taxon>
    </lineage>
</organism>
<dbReference type="Pfam" id="PF00534">
    <property type="entry name" value="Glycos_transf_1"/>
    <property type="match status" value="1"/>
</dbReference>
<feature type="domain" description="Glycosyl transferase family 1" evidence="2">
    <location>
        <begin position="195"/>
        <end position="333"/>
    </location>
</feature>
<dbReference type="PATRIC" id="fig|1434110.4.peg.954"/>
<proteinExistence type="predicted"/>
<keyword evidence="1 4" id="KW-0808">Transferase</keyword>
<dbReference type="Proteomes" id="UP000033101">
    <property type="component" value="Chromosome"/>
</dbReference>
<dbReference type="PANTHER" id="PTHR46401:SF2">
    <property type="entry name" value="GLYCOSYLTRANSFERASE WBBK-RELATED"/>
    <property type="match status" value="1"/>
</dbReference>